<dbReference type="PANTHER" id="PTHR43394:SF1">
    <property type="entry name" value="ATP-BINDING CASSETTE SUB-FAMILY B MEMBER 10, MITOCHONDRIAL"/>
    <property type="match status" value="1"/>
</dbReference>
<gene>
    <name evidence="13" type="ORF">LG34_06745</name>
</gene>
<feature type="domain" description="ABC transporter" evidence="11">
    <location>
        <begin position="362"/>
        <end position="595"/>
    </location>
</feature>
<evidence type="ECO:0000256" key="1">
    <source>
        <dbReference type="ARBA" id="ARBA00004651"/>
    </source>
</evidence>
<dbReference type="RefSeq" id="WP_109215359.1">
    <property type="nucleotide sequence ID" value="NZ_JAQDGV010000009.1"/>
</dbReference>
<evidence type="ECO:0000256" key="7">
    <source>
        <dbReference type="ARBA" id="ARBA00022989"/>
    </source>
</evidence>
<evidence type="ECO:0000256" key="10">
    <source>
        <dbReference type="SAM" id="Phobius"/>
    </source>
</evidence>
<feature type="region of interest" description="Disordered" evidence="9">
    <location>
        <begin position="317"/>
        <end position="354"/>
    </location>
</feature>
<feature type="domain" description="ABC transmembrane type-1" evidence="12">
    <location>
        <begin position="16"/>
        <end position="298"/>
    </location>
</feature>
<dbReference type="InterPro" id="IPR036640">
    <property type="entry name" value="ABC1_TM_sf"/>
</dbReference>
<keyword evidence="4 10" id="KW-0812">Transmembrane</keyword>
<comment type="caution">
    <text evidence="13">The sequence shown here is derived from an EMBL/GenBank/DDBJ whole genome shotgun (WGS) entry which is preliminary data.</text>
</comment>
<feature type="transmembrane region" description="Helical" evidence="10">
    <location>
        <begin position="52"/>
        <end position="77"/>
    </location>
</feature>
<dbReference type="InterPro" id="IPR039421">
    <property type="entry name" value="Type_1_exporter"/>
</dbReference>
<evidence type="ECO:0000256" key="4">
    <source>
        <dbReference type="ARBA" id="ARBA00022692"/>
    </source>
</evidence>
<feature type="transmembrane region" description="Helical" evidence="10">
    <location>
        <begin position="133"/>
        <end position="151"/>
    </location>
</feature>
<dbReference type="InterPro" id="IPR003593">
    <property type="entry name" value="AAA+_ATPase"/>
</dbReference>
<reference evidence="13 14" key="1">
    <citation type="submission" date="2014-09" db="EMBL/GenBank/DDBJ databases">
        <title>Butyrate-producing bacteria isolated from human gut.</title>
        <authorList>
            <person name="Zhang Q."/>
            <person name="Zhao L."/>
        </authorList>
    </citation>
    <scope>NUCLEOTIDE SEQUENCE [LARGE SCALE GENOMIC DNA]</scope>
    <source>
        <strain evidence="13 14">21</strain>
    </source>
</reference>
<feature type="transmembrane region" description="Helical" evidence="10">
    <location>
        <begin position="157"/>
        <end position="181"/>
    </location>
</feature>
<keyword evidence="5" id="KW-0547">Nucleotide-binding</keyword>
<dbReference type="GO" id="GO:0005524">
    <property type="term" value="F:ATP binding"/>
    <property type="evidence" value="ECO:0007669"/>
    <property type="project" value="UniProtKB-KW"/>
</dbReference>
<dbReference type="Proteomes" id="UP000245288">
    <property type="component" value="Unassembled WGS sequence"/>
</dbReference>
<sequence length="601" mass="65965">MKKLLRYLKDYRKESVLGPLFKLLEATLELFVPLVVAAIIDTGIGNQDRSYVVKMCFVLVLLGIIGLAFSITAQYFAAKAAVGFVTKIRHVLFAHIQKLSYAELDTQGTSTLITRMTSDMNQVQNGVNLTLRLLLRSPFVVIGAMIMAFTIDVKAALVFAVGIPALAVVVFGIMLACIPLYRKVQNRLDKVLGLTRENLMGVRVLRAFCKEKEEESEFQKQNQVLTDTQKFVGRISALLNPLTYVIINVAIIALIWVGAIRVDMGIITQGAVVALYNYMSQILTELIKLANLIINITKSVACGNRIQSVLEVEPSITDGNADGKTSGAMEERKESAKLDEMQEKNSDNQNGAGNASEYSVVFEHAGIRYPQAAEEAISGIDLKVKKGQTIGIIGGTGSGKSSMVNLIPRFYDCSSGAVYVDGKDVKEYGLEDLRERIGVVPQKSVLFAGTIRSNMQWGKPDATEEEIFEALEIAQAKEVVLKKEDGLDTEVEQGGKNFSGGQRQRLTIARALVKKPEILILDDSSSALDFATDAALRMAIGAMEDKPTLFIVSQRTSAIQYADQIVVLDDGNVVGLGTHEELMDSCEVYREIYESQYKKSK</sequence>
<keyword evidence="2" id="KW-0813">Transport</keyword>
<dbReference type="PANTHER" id="PTHR43394">
    <property type="entry name" value="ATP-DEPENDENT PERMEASE MDL1, MITOCHONDRIAL"/>
    <property type="match status" value="1"/>
</dbReference>
<keyword evidence="8 10" id="KW-0472">Membrane</keyword>
<dbReference type="SUPFAM" id="SSF52540">
    <property type="entry name" value="P-loop containing nucleoside triphosphate hydrolases"/>
    <property type="match status" value="1"/>
</dbReference>
<dbReference type="InterPro" id="IPR027417">
    <property type="entry name" value="P-loop_NTPase"/>
</dbReference>
<dbReference type="GO" id="GO:0015421">
    <property type="term" value="F:ABC-type oligopeptide transporter activity"/>
    <property type="evidence" value="ECO:0007669"/>
    <property type="project" value="TreeGrafter"/>
</dbReference>
<dbReference type="AlphaFoldDB" id="A0A2V1JS69"/>
<accession>A0A2V1JS69</accession>
<feature type="compositionally biased region" description="Basic and acidic residues" evidence="9">
    <location>
        <begin position="329"/>
        <end position="346"/>
    </location>
</feature>
<protein>
    <submittedName>
        <fullName evidence="13">ATP-binding protein</fullName>
    </submittedName>
</protein>
<dbReference type="GO" id="GO:0005886">
    <property type="term" value="C:plasma membrane"/>
    <property type="evidence" value="ECO:0007669"/>
    <property type="project" value="UniProtKB-SubCell"/>
</dbReference>
<evidence type="ECO:0000256" key="2">
    <source>
        <dbReference type="ARBA" id="ARBA00022448"/>
    </source>
</evidence>
<dbReference type="PROSITE" id="PS50929">
    <property type="entry name" value="ABC_TM1F"/>
    <property type="match status" value="1"/>
</dbReference>
<dbReference type="OrthoDB" id="9762778at2"/>
<dbReference type="FunFam" id="3.40.50.300:FF:000221">
    <property type="entry name" value="Multidrug ABC transporter ATP-binding protein"/>
    <property type="match status" value="1"/>
</dbReference>
<keyword evidence="3" id="KW-1003">Cell membrane</keyword>
<proteinExistence type="predicted"/>
<dbReference type="InterPro" id="IPR017871">
    <property type="entry name" value="ABC_transporter-like_CS"/>
</dbReference>
<evidence type="ECO:0000256" key="9">
    <source>
        <dbReference type="SAM" id="MobiDB-lite"/>
    </source>
</evidence>
<dbReference type="InterPro" id="IPR003439">
    <property type="entry name" value="ABC_transporter-like_ATP-bd"/>
</dbReference>
<dbReference type="PROSITE" id="PS50893">
    <property type="entry name" value="ABC_TRANSPORTER_2"/>
    <property type="match status" value="1"/>
</dbReference>
<dbReference type="Gene3D" id="1.20.1560.10">
    <property type="entry name" value="ABC transporter type 1, transmembrane domain"/>
    <property type="match status" value="1"/>
</dbReference>
<dbReference type="SMART" id="SM00382">
    <property type="entry name" value="AAA"/>
    <property type="match status" value="1"/>
</dbReference>
<keyword evidence="7 10" id="KW-1133">Transmembrane helix</keyword>
<evidence type="ECO:0000256" key="5">
    <source>
        <dbReference type="ARBA" id="ARBA00022741"/>
    </source>
</evidence>
<comment type="subcellular location">
    <subcellularLocation>
        <location evidence="1">Cell membrane</location>
        <topology evidence="1">Multi-pass membrane protein</topology>
    </subcellularLocation>
</comment>
<dbReference type="CDD" id="cd18548">
    <property type="entry name" value="ABC_6TM_Tm287_like"/>
    <property type="match status" value="1"/>
</dbReference>
<dbReference type="EMBL" id="JRFU01000067">
    <property type="protein sequence ID" value="PWE86999.1"/>
    <property type="molecule type" value="Genomic_DNA"/>
</dbReference>
<dbReference type="Pfam" id="PF00664">
    <property type="entry name" value="ABC_membrane"/>
    <property type="match status" value="1"/>
</dbReference>
<keyword evidence="14" id="KW-1185">Reference proteome</keyword>
<evidence type="ECO:0000256" key="6">
    <source>
        <dbReference type="ARBA" id="ARBA00022840"/>
    </source>
</evidence>
<organism evidence="13 14">
    <name type="scientific">Eubacterium ramulus</name>
    <dbReference type="NCBI Taxonomy" id="39490"/>
    <lineage>
        <taxon>Bacteria</taxon>
        <taxon>Bacillati</taxon>
        <taxon>Bacillota</taxon>
        <taxon>Clostridia</taxon>
        <taxon>Eubacteriales</taxon>
        <taxon>Eubacteriaceae</taxon>
        <taxon>Eubacterium</taxon>
    </lineage>
</organism>
<evidence type="ECO:0000313" key="14">
    <source>
        <dbReference type="Proteomes" id="UP000245288"/>
    </source>
</evidence>
<dbReference type="GO" id="GO:0016887">
    <property type="term" value="F:ATP hydrolysis activity"/>
    <property type="evidence" value="ECO:0007669"/>
    <property type="project" value="InterPro"/>
</dbReference>
<feature type="transmembrane region" description="Helical" evidence="10">
    <location>
        <begin position="238"/>
        <end position="259"/>
    </location>
</feature>
<evidence type="ECO:0000259" key="11">
    <source>
        <dbReference type="PROSITE" id="PS50893"/>
    </source>
</evidence>
<keyword evidence="6 13" id="KW-0067">ATP-binding</keyword>
<dbReference type="Gene3D" id="3.40.50.300">
    <property type="entry name" value="P-loop containing nucleotide triphosphate hydrolases"/>
    <property type="match status" value="1"/>
</dbReference>
<name>A0A2V1JS69_EUBRA</name>
<feature type="transmembrane region" description="Helical" evidence="10">
    <location>
        <begin position="20"/>
        <end position="40"/>
    </location>
</feature>
<dbReference type="SUPFAM" id="SSF90123">
    <property type="entry name" value="ABC transporter transmembrane region"/>
    <property type="match status" value="1"/>
</dbReference>
<evidence type="ECO:0000256" key="8">
    <source>
        <dbReference type="ARBA" id="ARBA00023136"/>
    </source>
</evidence>
<dbReference type="Pfam" id="PF00005">
    <property type="entry name" value="ABC_tran"/>
    <property type="match status" value="1"/>
</dbReference>
<evidence type="ECO:0000313" key="13">
    <source>
        <dbReference type="EMBL" id="PWE86999.1"/>
    </source>
</evidence>
<dbReference type="PROSITE" id="PS00211">
    <property type="entry name" value="ABC_TRANSPORTER_1"/>
    <property type="match status" value="1"/>
</dbReference>
<evidence type="ECO:0000256" key="3">
    <source>
        <dbReference type="ARBA" id="ARBA00022475"/>
    </source>
</evidence>
<evidence type="ECO:0000259" key="12">
    <source>
        <dbReference type="PROSITE" id="PS50929"/>
    </source>
</evidence>
<dbReference type="InterPro" id="IPR011527">
    <property type="entry name" value="ABC1_TM_dom"/>
</dbReference>